<evidence type="ECO:0000313" key="3">
    <source>
        <dbReference type="EMBL" id="GAA4029109.1"/>
    </source>
</evidence>
<dbReference type="EMBL" id="BAABDK010000010">
    <property type="protein sequence ID" value="GAA4029109.1"/>
    <property type="molecule type" value="Genomic_DNA"/>
</dbReference>
<dbReference type="InterPro" id="IPR028098">
    <property type="entry name" value="Glyco_trans_4-like_N"/>
</dbReference>
<dbReference type="Proteomes" id="UP001501469">
    <property type="component" value="Unassembled WGS sequence"/>
</dbReference>
<dbReference type="SUPFAM" id="SSF53756">
    <property type="entry name" value="UDP-Glycosyltransferase/glycogen phosphorylase"/>
    <property type="match status" value="1"/>
</dbReference>
<dbReference type="Pfam" id="PF13439">
    <property type="entry name" value="Glyco_transf_4"/>
    <property type="match status" value="1"/>
</dbReference>
<name>A0ABP7TNW3_9BACT</name>
<sequence length="342" mass="37838">MATVINDQLHADLPTVQFQHIVSHVEGSKFEKLLFVVRALWAFFTTSQVDAVHIHVASAASFYRKSLFVWAARLRGKPAFLHVHGSNFNSFYTGSAAPLRAYIRWVFAQCARTLVLSETWRQFFTQHIVQNRVEVLHNGVHVDRFEECRTPMVDTSHFLFLGRLGVRKGVYDLLEAIDQLVNQHQQRHLRFLLAGDGELAEVQALIDAKQLQEQVQVLGWIDSQGKMELLKQVSTMVLPSHNENLPMAILEAMAAGKVIISTTVGGIPDLVKSGTNGFLITPGDVPALSSSILQVSSNPTLAARIGACNIACVSNSFNLRTINEQLAQLYQAAIAEAAGTVR</sequence>
<organism evidence="3 4">
    <name type="scientific">Hymenobacter glaciei</name>
    <dbReference type="NCBI Taxonomy" id="877209"/>
    <lineage>
        <taxon>Bacteria</taxon>
        <taxon>Pseudomonadati</taxon>
        <taxon>Bacteroidota</taxon>
        <taxon>Cytophagia</taxon>
        <taxon>Cytophagales</taxon>
        <taxon>Hymenobacteraceae</taxon>
        <taxon>Hymenobacter</taxon>
    </lineage>
</organism>
<dbReference type="InterPro" id="IPR050194">
    <property type="entry name" value="Glycosyltransferase_grp1"/>
</dbReference>
<evidence type="ECO:0000259" key="2">
    <source>
        <dbReference type="Pfam" id="PF13439"/>
    </source>
</evidence>
<feature type="domain" description="Glycosyl transferase family 1" evidence="1">
    <location>
        <begin position="158"/>
        <end position="306"/>
    </location>
</feature>
<feature type="domain" description="Glycosyltransferase subfamily 4-like N-terminal" evidence="2">
    <location>
        <begin position="20"/>
        <end position="144"/>
    </location>
</feature>
<evidence type="ECO:0000259" key="1">
    <source>
        <dbReference type="Pfam" id="PF00534"/>
    </source>
</evidence>
<dbReference type="Gene3D" id="3.40.50.2000">
    <property type="entry name" value="Glycogen Phosphorylase B"/>
    <property type="match status" value="2"/>
</dbReference>
<comment type="caution">
    <text evidence="3">The sequence shown here is derived from an EMBL/GenBank/DDBJ whole genome shotgun (WGS) entry which is preliminary data.</text>
</comment>
<dbReference type="InterPro" id="IPR001296">
    <property type="entry name" value="Glyco_trans_1"/>
</dbReference>
<accession>A0ABP7TNW3</accession>
<dbReference type="PANTHER" id="PTHR45947:SF15">
    <property type="entry name" value="TEICHURONIC ACID BIOSYNTHESIS GLYCOSYLTRANSFERASE TUAC-RELATED"/>
    <property type="match status" value="1"/>
</dbReference>
<protein>
    <submittedName>
        <fullName evidence="3">Glycosyltransferase family 4 protein</fullName>
    </submittedName>
</protein>
<gene>
    <name evidence="3" type="ORF">GCM10022409_11570</name>
</gene>
<dbReference type="Pfam" id="PF00534">
    <property type="entry name" value="Glycos_transf_1"/>
    <property type="match status" value="1"/>
</dbReference>
<reference evidence="4" key="1">
    <citation type="journal article" date="2019" name="Int. J. Syst. Evol. Microbiol.">
        <title>The Global Catalogue of Microorganisms (GCM) 10K type strain sequencing project: providing services to taxonomists for standard genome sequencing and annotation.</title>
        <authorList>
            <consortium name="The Broad Institute Genomics Platform"/>
            <consortium name="The Broad Institute Genome Sequencing Center for Infectious Disease"/>
            <person name="Wu L."/>
            <person name="Ma J."/>
        </authorList>
    </citation>
    <scope>NUCLEOTIDE SEQUENCE [LARGE SCALE GENOMIC DNA]</scope>
    <source>
        <strain evidence="4">JCM 17225</strain>
    </source>
</reference>
<dbReference type="CDD" id="cd03801">
    <property type="entry name" value="GT4_PimA-like"/>
    <property type="match status" value="1"/>
</dbReference>
<proteinExistence type="predicted"/>
<dbReference type="PANTHER" id="PTHR45947">
    <property type="entry name" value="SULFOQUINOVOSYL TRANSFERASE SQD2"/>
    <property type="match status" value="1"/>
</dbReference>
<keyword evidence="4" id="KW-1185">Reference proteome</keyword>
<evidence type="ECO:0000313" key="4">
    <source>
        <dbReference type="Proteomes" id="UP001501469"/>
    </source>
</evidence>